<keyword evidence="1" id="KW-0732">Signal</keyword>
<feature type="domain" description="PLL-like beta propeller" evidence="2">
    <location>
        <begin position="320"/>
        <end position="477"/>
    </location>
</feature>
<gene>
    <name evidence="3" type="ORF">GCM10009765_63180</name>
</gene>
<dbReference type="RefSeq" id="WP_344313892.1">
    <property type="nucleotide sequence ID" value="NZ_BAAANY010000030.1"/>
</dbReference>
<dbReference type="InterPro" id="IPR058502">
    <property type="entry name" value="PLL-like_beta-prop"/>
</dbReference>
<dbReference type="Pfam" id="PF26607">
    <property type="entry name" value="DUF8189"/>
    <property type="match status" value="1"/>
</dbReference>
<sequence length="486" mass="49914">MSRHTLRALVVAAALLVPPTGAYAASPAAPGTPVPAAVAAPACAIPPNADDNVLRVIRDVANQRGIDGRVRLSEFETAWVESHVNNLPCGDADSVGVFQQRPSQGWCSPASLCMDVPHATNAFLDRAIPLGANNPGWTAGQIAQAVQHSAYPDRYDQSQAIAQNLISRANGLPGGGLQPAGPGSAQVLIAGMDSSLYHEVRYPDGNWTGFGGLGRTAESVSVAGMKDGSAQVVIVGSDDRVYHQVRYRDGSWSGFAGLPGIGTTLPAGAKAVAIAGLPDGSSQVLIIGTDDRVYHEVRYPNGNWSGFAQIPGIGAANFMTAQAISIAGMPDGSSQVLVVGLDGKVYHQVRHADGNWTGFNGLPGIGTTAAAGGKKVAITGMSDGSAQVLIIGTDNSVYHEIRYANGNWTGFAGVPGIGTTAAAGAKEISIGADPDNSAQVVIIGLDNHVYHEIRYANANWSGFNGLPGIGTTDPAGATKITITGMP</sequence>
<dbReference type="Gene3D" id="2.120.10.70">
    <property type="entry name" value="Fucose-specific lectin"/>
    <property type="match status" value="1"/>
</dbReference>
<name>A0ABN2IIL7_9ACTN</name>
<dbReference type="Proteomes" id="UP001500618">
    <property type="component" value="Unassembled WGS sequence"/>
</dbReference>
<feature type="chain" id="PRO_5046490594" description="PLL-like beta propeller domain-containing protein" evidence="1">
    <location>
        <begin position="25"/>
        <end position="486"/>
    </location>
</feature>
<evidence type="ECO:0000313" key="3">
    <source>
        <dbReference type="EMBL" id="GAA1705342.1"/>
    </source>
</evidence>
<evidence type="ECO:0000313" key="4">
    <source>
        <dbReference type="Proteomes" id="UP001500618"/>
    </source>
</evidence>
<comment type="caution">
    <text evidence="3">The sequence shown here is derived from an EMBL/GenBank/DDBJ whole genome shotgun (WGS) entry which is preliminary data.</text>
</comment>
<protein>
    <recommendedName>
        <fullName evidence="2">PLL-like beta propeller domain-containing protein</fullName>
    </recommendedName>
</protein>
<accession>A0ABN2IIL7</accession>
<evidence type="ECO:0000259" key="2">
    <source>
        <dbReference type="Pfam" id="PF26607"/>
    </source>
</evidence>
<proteinExistence type="predicted"/>
<reference evidence="3 4" key="1">
    <citation type="journal article" date="2019" name="Int. J. Syst. Evol. Microbiol.">
        <title>The Global Catalogue of Microorganisms (GCM) 10K type strain sequencing project: providing services to taxonomists for standard genome sequencing and annotation.</title>
        <authorList>
            <consortium name="The Broad Institute Genomics Platform"/>
            <consortium name="The Broad Institute Genome Sequencing Center for Infectious Disease"/>
            <person name="Wu L."/>
            <person name="Ma J."/>
        </authorList>
    </citation>
    <scope>NUCLEOTIDE SEQUENCE [LARGE SCALE GENOMIC DNA]</scope>
    <source>
        <strain evidence="3 4">JCM 14718</strain>
    </source>
</reference>
<keyword evidence="4" id="KW-1185">Reference proteome</keyword>
<dbReference type="SUPFAM" id="SSF89372">
    <property type="entry name" value="Fucose-specific lectin"/>
    <property type="match status" value="1"/>
</dbReference>
<organism evidence="3 4">
    <name type="scientific">Fodinicola feengrottensis</name>
    <dbReference type="NCBI Taxonomy" id="435914"/>
    <lineage>
        <taxon>Bacteria</taxon>
        <taxon>Bacillati</taxon>
        <taxon>Actinomycetota</taxon>
        <taxon>Actinomycetes</taxon>
        <taxon>Mycobacteriales</taxon>
        <taxon>Fodinicola</taxon>
    </lineage>
</organism>
<evidence type="ECO:0000256" key="1">
    <source>
        <dbReference type="SAM" id="SignalP"/>
    </source>
</evidence>
<feature type="signal peptide" evidence="1">
    <location>
        <begin position="1"/>
        <end position="24"/>
    </location>
</feature>
<dbReference type="EMBL" id="BAAANY010000030">
    <property type="protein sequence ID" value="GAA1705342.1"/>
    <property type="molecule type" value="Genomic_DNA"/>
</dbReference>